<evidence type="ECO:0008006" key="4">
    <source>
        <dbReference type="Google" id="ProtNLM"/>
    </source>
</evidence>
<evidence type="ECO:0000313" key="3">
    <source>
        <dbReference type="Proteomes" id="UP000469292"/>
    </source>
</evidence>
<dbReference type="Gene3D" id="3.40.50.1820">
    <property type="entry name" value="alpha/beta hydrolase"/>
    <property type="match status" value="1"/>
</dbReference>
<feature type="transmembrane region" description="Helical" evidence="1">
    <location>
        <begin position="435"/>
        <end position="458"/>
    </location>
</feature>
<dbReference type="RefSeq" id="WP_163227158.1">
    <property type="nucleotide sequence ID" value="NZ_VYSG01000001.1"/>
</dbReference>
<reference evidence="2 3" key="1">
    <citation type="submission" date="2019-09" db="EMBL/GenBank/DDBJ databases">
        <title>Phylogenetic characterization of a novel taxon of the genus Bifidobacterium: Bifidobacterium choloepi sp. nov.</title>
        <authorList>
            <person name="Modesto M."/>
            <person name="Satti M."/>
        </authorList>
    </citation>
    <scope>NUCLEOTIDE SEQUENCE [LARGE SCALE GENOMIC DNA]</scope>
    <source>
        <strain evidence="2 3">BRDM6</strain>
    </source>
</reference>
<name>A0A6I5NAY3_9BIFI</name>
<dbReference type="GO" id="GO:0052689">
    <property type="term" value="F:carboxylic ester hydrolase activity"/>
    <property type="evidence" value="ECO:0007669"/>
    <property type="project" value="TreeGrafter"/>
</dbReference>
<accession>A0A6I5NAY3</accession>
<dbReference type="SUPFAM" id="SSF53474">
    <property type="entry name" value="alpha/beta-Hydrolases"/>
    <property type="match status" value="1"/>
</dbReference>
<dbReference type="InterPro" id="IPR029058">
    <property type="entry name" value="AB_hydrolase_fold"/>
</dbReference>
<keyword evidence="1" id="KW-1133">Transmembrane helix</keyword>
<comment type="caution">
    <text evidence="2">The sequence shown here is derived from an EMBL/GenBank/DDBJ whole genome shotgun (WGS) entry which is preliminary data.</text>
</comment>
<evidence type="ECO:0000313" key="2">
    <source>
        <dbReference type="EMBL" id="NEG69610.1"/>
    </source>
</evidence>
<feature type="transmembrane region" description="Helical" evidence="1">
    <location>
        <begin position="376"/>
        <end position="401"/>
    </location>
</feature>
<keyword evidence="1" id="KW-0812">Transmembrane</keyword>
<dbReference type="AlphaFoldDB" id="A0A6I5NAY3"/>
<organism evidence="2 3">
    <name type="scientific">Bifidobacterium choloepi</name>
    <dbReference type="NCBI Taxonomy" id="2614131"/>
    <lineage>
        <taxon>Bacteria</taxon>
        <taxon>Bacillati</taxon>
        <taxon>Actinomycetota</taxon>
        <taxon>Actinomycetes</taxon>
        <taxon>Bifidobacteriales</taxon>
        <taxon>Bifidobacteriaceae</taxon>
        <taxon>Bifidobacterium</taxon>
    </lineage>
</organism>
<feature type="transmembrane region" description="Helical" evidence="1">
    <location>
        <begin position="521"/>
        <end position="547"/>
    </location>
</feature>
<sequence length="548" mass="58780">MAVRKQNAWKRIELVLFLSVILFGLLAVLSAAMTPGWHVTAYADHLKVSSDSTSIKAKDLETTPEGTYKVKTTTITMAISGGQHAMAIVREPIGAPSGRPACVFVHGAGTGKASEVYEDLANAMASAGITTLVQDKRLDNYTALSRDYLSNAVDYTVGLDTLRGWDGVDSSKVGVYAESEGTWISTVMTKQDPDIAFSILTSPPVVSGRSQMAMAATSYLNIIGAPSGVQGIIPKFTSMNFGWLGLNYADFDTGEYLDSLTMPVLVNYGTLDPAMPVEQGARMIMSAAAADGNNNVTVRYYPTNHQMRVGSALSLPGLQLESHYTTNLEDWINAVAAGTTADDWATPMVAGDQPYQEYAAPEASEMKPGLVSNVNAIFIVAGLGLLAWLVAVVTSFVLVGVNHGRARRLRRAEASGDANAAATLRKPRRFTGGTGLLISLNLVMTAVMLAGCGGYIVMTAKAALSLTDEATALHAGWLALQILFLGAIVLFAWMWDRIIVNKTRFRFRGEPAHEPMKMMPGHWVVIVATTLCVLAMFFLCTFLGLMIV</sequence>
<protein>
    <recommendedName>
        <fullName evidence="4">Alpha/beta hydrolase</fullName>
    </recommendedName>
</protein>
<dbReference type="InterPro" id="IPR053145">
    <property type="entry name" value="AB_hydrolase_Est10"/>
</dbReference>
<gene>
    <name evidence="2" type="ORF">F6S87_03040</name>
</gene>
<feature type="transmembrane region" description="Helical" evidence="1">
    <location>
        <begin position="478"/>
        <end position="500"/>
    </location>
</feature>
<keyword evidence="1" id="KW-0472">Membrane</keyword>
<proteinExistence type="predicted"/>
<dbReference type="Proteomes" id="UP000469292">
    <property type="component" value="Unassembled WGS sequence"/>
</dbReference>
<dbReference type="PANTHER" id="PTHR43265:SF1">
    <property type="entry name" value="ESTERASE ESTD"/>
    <property type="match status" value="1"/>
</dbReference>
<evidence type="ECO:0000256" key="1">
    <source>
        <dbReference type="SAM" id="Phobius"/>
    </source>
</evidence>
<keyword evidence="3" id="KW-1185">Reference proteome</keyword>
<dbReference type="EMBL" id="VYSG01000001">
    <property type="protein sequence ID" value="NEG69610.1"/>
    <property type="molecule type" value="Genomic_DNA"/>
</dbReference>
<dbReference type="PANTHER" id="PTHR43265">
    <property type="entry name" value="ESTERASE ESTD"/>
    <property type="match status" value="1"/>
</dbReference>